<evidence type="ECO:0000313" key="8">
    <source>
        <dbReference type="Proteomes" id="UP001280581"/>
    </source>
</evidence>
<reference evidence="7 8" key="1">
    <citation type="submission" date="2021-02" db="EMBL/GenBank/DDBJ databases">
        <title>Genome assembly of Pseudopithomyces chartarum.</title>
        <authorList>
            <person name="Jauregui R."/>
            <person name="Singh J."/>
            <person name="Voisey C."/>
        </authorList>
    </citation>
    <scope>NUCLEOTIDE SEQUENCE [LARGE SCALE GENOMIC DNA]</scope>
    <source>
        <strain evidence="7 8">AGR01</strain>
    </source>
</reference>
<dbReference type="Proteomes" id="UP001280581">
    <property type="component" value="Unassembled WGS sequence"/>
</dbReference>
<feature type="transmembrane region" description="Helical" evidence="5">
    <location>
        <begin position="421"/>
        <end position="441"/>
    </location>
</feature>
<feature type="transmembrane region" description="Helical" evidence="5">
    <location>
        <begin position="567"/>
        <end position="588"/>
    </location>
</feature>
<evidence type="ECO:0000256" key="3">
    <source>
        <dbReference type="ARBA" id="ARBA00022989"/>
    </source>
</evidence>
<feature type="transmembrane region" description="Helical" evidence="5">
    <location>
        <begin position="623"/>
        <end position="646"/>
    </location>
</feature>
<dbReference type="PANTHER" id="PTHR23501">
    <property type="entry name" value="MAJOR FACILITATOR SUPERFAMILY"/>
    <property type="match status" value="1"/>
</dbReference>
<comment type="caution">
    <text evidence="7">The sequence shown here is derived from an EMBL/GenBank/DDBJ whole genome shotgun (WGS) entry which is preliminary data.</text>
</comment>
<dbReference type="Gene3D" id="1.20.1250.20">
    <property type="entry name" value="MFS general substrate transporter like domains"/>
    <property type="match status" value="1"/>
</dbReference>
<feature type="transmembrane region" description="Helical" evidence="5">
    <location>
        <begin position="305"/>
        <end position="325"/>
    </location>
</feature>
<feature type="transmembrane region" description="Helical" evidence="5">
    <location>
        <begin position="332"/>
        <end position="351"/>
    </location>
</feature>
<dbReference type="Gene3D" id="1.20.1720.10">
    <property type="entry name" value="Multidrug resistance protein D"/>
    <property type="match status" value="1"/>
</dbReference>
<feature type="transmembrane region" description="Helical" evidence="5">
    <location>
        <begin position="390"/>
        <end position="409"/>
    </location>
</feature>
<keyword evidence="4 5" id="KW-0472">Membrane</keyword>
<dbReference type="Pfam" id="PF07690">
    <property type="entry name" value="MFS_1"/>
    <property type="match status" value="1"/>
</dbReference>
<gene>
    <name evidence="7" type="ORF">GRF29_28g2922013</name>
</gene>
<dbReference type="SUPFAM" id="SSF53335">
    <property type="entry name" value="S-adenosyl-L-methionine-dependent methyltransferases"/>
    <property type="match status" value="1"/>
</dbReference>
<keyword evidence="8" id="KW-1185">Reference proteome</keyword>
<feature type="transmembrane region" description="Helical" evidence="5">
    <location>
        <begin position="658"/>
        <end position="681"/>
    </location>
</feature>
<evidence type="ECO:0000256" key="1">
    <source>
        <dbReference type="ARBA" id="ARBA00004141"/>
    </source>
</evidence>
<dbReference type="CDD" id="cd17502">
    <property type="entry name" value="MFS_Azr1_MDR_like"/>
    <property type="match status" value="1"/>
</dbReference>
<evidence type="ECO:0000256" key="2">
    <source>
        <dbReference type="ARBA" id="ARBA00022692"/>
    </source>
</evidence>
<comment type="subcellular location">
    <subcellularLocation>
        <location evidence="1">Membrane</location>
        <topology evidence="1">Multi-pass membrane protein</topology>
    </subcellularLocation>
</comment>
<sequence>MPETTSELPYAFKRHWMSSMRIWASELAAELPDTAVVKAFDISEKQFPSPNWRGRVDFKIVDCFKPIPEEYRGQFDVVNLRFWLCIVNDDSAQELLENIITLLTRNNDAATPGSDALVQQWYKPAGHSSYQWVMNLSKLFSTTELDVIAEETLGNPGHYQPLAQQSWLAGIQEYVYQQDQGDQLEAFQKQLVEETEAGAIVDVKYTLVVGHVRHGFTTMSTAEHDENPTLGTSIEREKEIDYQMEATTEDSAIESQPFLLTGWKLNALMSGLGLSMLLVGLDFTMISTAVPTITTEFNSLGDVSWYGSSFLIAICACQLLAGNLFVNFPHKIVFAAYVLVFLVGSIISGVAQSSATLIVGRAITGIGASGLFGGTLIVISAVVPKLRQPLYFGLVTSVYTISEILGPLIGGAFTSHASWRWCFWINLPIGGLTIGALLLFLDSRTLVDEKRSVVDRFRAMDVLGFVLFSGAVLQLLLALQWAGFRYTWNDSVIIGLLVGSVAASFAFLAWQLYLGDKAALPPRLFGNRVVFLGMLIAFFGNGGFFVVLYYLQIWFQSVKGVSSLKSGIMYLPTVAADVVGAVLCGALVSKAPYYNPFLLFGIACLVVGAGLDTTLTLTSSTGAWAGFQIFCGLGFALLVQMPIVAIQRELKPAEIPMGTTVVVFGQAFSAGLFVAVAQPVFESVLRPYLEQNVPSINAQKVIDAGASGLQTIAGPKELQLLREAYSYACTRVFVSYPNRHRTQALIEHMDTSASNYPSVANDSGLGT</sequence>
<keyword evidence="3 5" id="KW-1133">Transmembrane helix</keyword>
<organism evidence="7 8">
    <name type="scientific">Pseudopithomyces chartarum</name>
    <dbReference type="NCBI Taxonomy" id="1892770"/>
    <lineage>
        <taxon>Eukaryota</taxon>
        <taxon>Fungi</taxon>
        <taxon>Dikarya</taxon>
        <taxon>Ascomycota</taxon>
        <taxon>Pezizomycotina</taxon>
        <taxon>Dothideomycetes</taxon>
        <taxon>Pleosporomycetidae</taxon>
        <taxon>Pleosporales</taxon>
        <taxon>Massarineae</taxon>
        <taxon>Didymosphaeriaceae</taxon>
        <taxon>Pseudopithomyces</taxon>
    </lineage>
</organism>
<evidence type="ECO:0000313" key="7">
    <source>
        <dbReference type="EMBL" id="KAK3214386.1"/>
    </source>
</evidence>
<evidence type="ECO:0000259" key="6">
    <source>
        <dbReference type="PROSITE" id="PS50850"/>
    </source>
</evidence>
<dbReference type="PANTHER" id="PTHR23501:SF198">
    <property type="entry name" value="AZOLE RESISTANCE PROTEIN 1-RELATED"/>
    <property type="match status" value="1"/>
</dbReference>
<dbReference type="InterPro" id="IPR011701">
    <property type="entry name" value="MFS"/>
</dbReference>
<feature type="transmembrane region" description="Helical" evidence="5">
    <location>
        <begin position="525"/>
        <end position="555"/>
    </location>
</feature>
<proteinExistence type="predicted"/>
<accession>A0AAN6RKH4</accession>
<keyword evidence="2 5" id="KW-0812">Transmembrane</keyword>
<dbReference type="AlphaFoldDB" id="A0AAN6RKH4"/>
<evidence type="ECO:0000256" key="5">
    <source>
        <dbReference type="SAM" id="Phobius"/>
    </source>
</evidence>
<feature type="transmembrane region" description="Helical" evidence="5">
    <location>
        <begin position="272"/>
        <end position="293"/>
    </location>
</feature>
<feature type="transmembrane region" description="Helical" evidence="5">
    <location>
        <begin position="462"/>
        <end position="481"/>
    </location>
</feature>
<evidence type="ECO:0000256" key="4">
    <source>
        <dbReference type="ARBA" id="ARBA00023136"/>
    </source>
</evidence>
<protein>
    <recommendedName>
        <fullName evidence="6">Major facilitator superfamily (MFS) profile domain-containing protein</fullName>
    </recommendedName>
</protein>
<dbReference type="GO" id="GO:0005886">
    <property type="term" value="C:plasma membrane"/>
    <property type="evidence" value="ECO:0007669"/>
    <property type="project" value="TreeGrafter"/>
</dbReference>
<dbReference type="EMBL" id="WVTA01000004">
    <property type="protein sequence ID" value="KAK3214386.1"/>
    <property type="molecule type" value="Genomic_DNA"/>
</dbReference>
<dbReference type="GO" id="GO:0022857">
    <property type="term" value="F:transmembrane transporter activity"/>
    <property type="evidence" value="ECO:0007669"/>
    <property type="project" value="InterPro"/>
</dbReference>
<dbReference type="InterPro" id="IPR036259">
    <property type="entry name" value="MFS_trans_sf"/>
</dbReference>
<dbReference type="InterPro" id="IPR020846">
    <property type="entry name" value="MFS_dom"/>
</dbReference>
<dbReference type="InterPro" id="IPR029063">
    <property type="entry name" value="SAM-dependent_MTases_sf"/>
</dbReference>
<feature type="transmembrane region" description="Helical" evidence="5">
    <location>
        <begin position="363"/>
        <end position="383"/>
    </location>
</feature>
<dbReference type="SUPFAM" id="SSF103473">
    <property type="entry name" value="MFS general substrate transporter"/>
    <property type="match status" value="1"/>
</dbReference>
<feature type="transmembrane region" description="Helical" evidence="5">
    <location>
        <begin position="493"/>
        <end position="513"/>
    </location>
</feature>
<name>A0AAN6RKH4_9PLEO</name>
<dbReference type="Gene3D" id="3.40.50.150">
    <property type="entry name" value="Vaccinia Virus protein VP39"/>
    <property type="match status" value="1"/>
</dbReference>
<dbReference type="PROSITE" id="PS50850">
    <property type="entry name" value="MFS"/>
    <property type="match status" value="1"/>
</dbReference>
<feature type="domain" description="Major facilitator superfamily (MFS) profile" evidence="6">
    <location>
        <begin position="268"/>
        <end position="767"/>
    </location>
</feature>
<feature type="transmembrane region" description="Helical" evidence="5">
    <location>
        <begin position="593"/>
        <end position="611"/>
    </location>
</feature>